<name>A0A6H5J3V9_9HYME</name>
<evidence type="ECO:0000256" key="1">
    <source>
        <dbReference type="SAM" id="MobiDB-lite"/>
    </source>
</evidence>
<protein>
    <submittedName>
        <fullName evidence="2">Uncharacterized protein</fullName>
    </submittedName>
</protein>
<dbReference type="EMBL" id="CADCXV010001163">
    <property type="protein sequence ID" value="CAB0042167.1"/>
    <property type="molecule type" value="Genomic_DNA"/>
</dbReference>
<evidence type="ECO:0000313" key="3">
    <source>
        <dbReference type="Proteomes" id="UP000479190"/>
    </source>
</evidence>
<gene>
    <name evidence="2" type="ORF">TBRA_LOCUS13799</name>
</gene>
<evidence type="ECO:0000313" key="2">
    <source>
        <dbReference type="EMBL" id="CAB0042167.1"/>
    </source>
</evidence>
<feature type="region of interest" description="Disordered" evidence="1">
    <location>
        <begin position="35"/>
        <end position="59"/>
    </location>
</feature>
<reference evidence="2 3" key="1">
    <citation type="submission" date="2020-02" db="EMBL/GenBank/DDBJ databases">
        <authorList>
            <person name="Ferguson B K."/>
        </authorList>
    </citation>
    <scope>NUCLEOTIDE SEQUENCE [LARGE SCALE GENOMIC DNA]</scope>
</reference>
<proteinExistence type="predicted"/>
<accession>A0A6H5J3V9</accession>
<dbReference type="AlphaFoldDB" id="A0A6H5J3V9"/>
<keyword evidence="3" id="KW-1185">Reference proteome</keyword>
<feature type="region of interest" description="Disordered" evidence="1">
    <location>
        <begin position="1"/>
        <end position="22"/>
    </location>
</feature>
<organism evidence="2 3">
    <name type="scientific">Trichogramma brassicae</name>
    <dbReference type="NCBI Taxonomy" id="86971"/>
    <lineage>
        <taxon>Eukaryota</taxon>
        <taxon>Metazoa</taxon>
        <taxon>Ecdysozoa</taxon>
        <taxon>Arthropoda</taxon>
        <taxon>Hexapoda</taxon>
        <taxon>Insecta</taxon>
        <taxon>Pterygota</taxon>
        <taxon>Neoptera</taxon>
        <taxon>Endopterygota</taxon>
        <taxon>Hymenoptera</taxon>
        <taxon>Apocrita</taxon>
        <taxon>Proctotrupomorpha</taxon>
        <taxon>Chalcidoidea</taxon>
        <taxon>Trichogrammatidae</taxon>
        <taxon>Trichogramma</taxon>
    </lineage>
</organism>
<sequence>MIGDSGIKRANNKRSYKESEGIVLKKTPRWVETFEVNSHLPNPPEQQQQRSRANGTMKK</sequence>
<dbReference type="Proteomes" id="UP000479190">
    <property type="component" value="Unassembled WGS sequence"/>
</dbReference>